<gene>
    <name evidence="1" type="ORF">ANSO36C_31680</name>
</gene>
<dbReference type="Proteomes" id="UP001055453">
    <property type="component" value="Chromosome"/>
</dbReference>
<protein>
    <submittedName>
        <fullName evidence="1">Uncharacterized protein</fullName>
    </submittedName>
</protein>
<reference evidence="1" key="1">
    <citation type="submission" date="2022-04" db="EMBL/GenBank/DDBJ databases">
        <title>Complete genome sequence of a cyanobacterium, Nostoc sp. SO-36, isolated in Antarctica.</title>
        <authorList>
            <person name="Kanesaki Y."/>
            <person name="Effendi D."/>
            <person name="Sakamoto T."/>
            <person name="Ohtani S."/>
            <person name="Awai K."/>
        </authorList>
    </citation>
    <scope>NUCLEOTIDE SEQUENCE</scope>
    <source>
        <strain evidence="1">SO-36</strain>
    </source>
</reference>
<dbReference type="EMBL" id="AP025732">
    <property type="protein sequence ID" value="BDI17366.1"/>
    <property type="molecule type" value="Genomic_DNA"/>
</dbReference>
<evidence type="ECO:0000313" key="2">
    <source>
        <dbReference type="Proteomes" id="UP001055453"/>
    </source>
</evidence>
<accession>A0ABM7Z2Y5</accession>
<sequence length="61" mass="7137">MLILQAIENCNKENRVINESFLPAPHHVRILNHHEFPEDTGHNKCYCGLVENQEADSLYQY</sequence>
<proteinExistence type="predicted"/>
<organism evidence="1 2">
    <name type="scientific">Nostoc cf. commune SO-36</name>
    <dbReference type="NCBI Taxonomy" id="449208"/>
    <lineage>
        <taxon>Bacteria</taxon>
        <taxon>Bacillati</taxon>
        <taxon>Cyanobacteriota</taxon>
        <taxon>Cyanophyceae</taxon>
        <taxon>Nostocales</taxon>
        <taxon>Nostocaceae</taxon>
        <taxon>Nostoc</taxon>
    </lineage>
</organism>
<name>A0ABM7Z2Y5_NOSCO</name>
<keyword evidence="2" id="KW-1185">Reference proteome</keyword>
<evidence type="ECO:0000313" key="1">
    <source>
        <dbReference type="EMBL" id="BDI17366.1"/>
    </source>
</evidence>